<dbReference type="Gene3D" id="1.10.1660.10">
    <property type="match status" value="1"/>
</dbReference>
<dbReference type="InterPro" id="IPR000551">
    <property type="entry name" value="MerR-type_HTH_dom"/>
</dbReference>
<keyword evidence="1" id="KW-0678">Repressor</keyword>
<dbReference type="InterPro" id="IPR011256">
    <property type="entry name" value="Reg_factor_effector_dom_sf"/>
</dbReference>
<dbReference type="Pfam" id="PF09278">
    <property type="entry name" value="MerR-DNA-bind"/>
    <property type="match status" value="1"/>
</dbReference>
<accession>A0A511N2E9</accession>
<organism evidence="6 7">
    <name type="scientific">Deinococcus cellulosilyticus (strain DSM 18568 / NBRC 106333 / KACC 11606 / 5516J-15)</name>
    <dbReference type="NCBI Taxonomy" id="1223518"/>
    <lineage>
        <taxon>Bacteria</taxon>
        <taxon>Thermotogati</taxon>
        <taxon>Deinococcota</taxon>
        <taxon>Deinococci</taxon>
        <taxon>Deinococcales</taxon>
        <taxon>Deinococcaceae</taxon>
        <taxon>Deinococcus</taxon>
    </lineage>
</organism>
<keyword evidence="4" id="KW-0804">Transcription</keyword>
<dbReference type="InterPro" id="IPR009061">
    <property type="entry name" value="DNA-bd_dom_put_sf"/>
</dbReference>
<evidence type="ECO:0000256" key="1">
    <source>
        <dbReference type="ARBA" id="ARBA00022491"/>
    </source>
</evidence>
<keyword evidence="3" id="KW-0238">DNA-binding</keyword>
<dbReference type="GO" id="GO:0003700">
    <property type="term" value="F:DNA-binding transcription factor activity"/>
    <property type="evidence" value="ECO:0007669"/>
    <property type="project" value="InterPro"/>
</dbReference>
<dbReference type="AlphaFoldDB" id="A0A511N2E9"/>
<evidence type="ECO:0000313" key="6">
    <source>
        <dbReference type="EMBL" id="GEM46586.1"/>
    </source>
</evidence>
<dbReference type="Gene3D" id="3.20.80.10">
    <property type="entry name" value="Regulatory factor, effector binding domain"/>
    <property type="match status" value="1"/>
</dbReference>
<dbReference type="InterPro" id="IPR015358">
    <property type="entry name" value="Tscrpt_reg_MerR_DNA-bd"/>
</dbReference>
<dbReference type="EMBL" id="BJXB01000008">
    <property type="protein sequence ID" value="GEM46586.1"/>
    <property type="molecule type" value="Genomic_DNA"/>
</dbReference>
<dbReference type="GO" id="GO:0003677">
    <property type="term" value="F:DNA binding"/>
    <property type="evidence" value="ECO:0007669"/>
    <property type="project" value="UniProtKB-KW"/>
</dbReference>
<dbReference type="SUPFAM" id="SSF55136">
    <property type="entry name" value="Probable bacterial effector-binding domain"/>
    <property type="match status" value="1"/>
</dbReference>
<dbReference type="InterPro" id="IPR047057">
    <property type="entry name" value="MerR_fam"/>
</dbReference>
<dbReference type="PANTHER" id="PTHR30204">
    <property type="entry name" value="REDOX-CYCLING DRUG-SENSING TRANSCRIPTIONAL ACTIVATOR SOXR"/>
    <property type="match status" value="1"/>
</dbReference>
<dbReference type="Proteomes" id="UP000321306">
    <property type="component" value="Unassembled WGS sequence"/>
</dbReference>
<evidence type="ECO:0000256" key="2">
    <source>
        <dbReference type="ARBA" id="ARBA00023015"/>
    </source>
</evidence>
<keyword evidence="2" id="KW-0805">Transcription regulation</keyword>
<keyword evidence="7" id="KW-1185">Reference proteome</keyword>
<evidence type="ECO:0000259" key="5">
    <source>
        <dbReference type="PROSITE" id="PS50937"/>
    </source>
</evidence>
<evidence type="ECO:0000256" key="3">
    <source>
        <dbReference type="ARBA" id="ARBA00023125"/>
    </source>
</evidence>
<evidence type="ECO:0000256" key="4">
    <source>
        <dbReference type="ARBA" id="ARBA00023163"/>
    </source>
</evidence>
<feature type="domain" description="HTH merR-type" evidence="5">
    <location>
        <begin position="1"/>
        <end position="48"/>
    </location>
</feature>
<dbReference type="PANTHER" id="PTHR30204:SF69">
    <property type="entry name" value="MERR-FAMILY TRANSCRIPTIONAL REGULATOR"/>
    <property type="match status" value="1"/>
</dbReference>
<protein>
    <submittedName>
        <fullName evidence="6">Transcriptional regulator</fullName>
    </submittedName>
</protein>
<dbReference type="PROSITE" id="PS50937">
    <property type="entry name" value="HTH_MERR_2"/>
    <property type="match status" value="1"/>
</dbReference>
<reference evidence="6 7" key="1">
    <citation type="submission" date="2019-07" db="EMBL/GenBank/DDBJ databases">
        <title>Whole genome shotgun sequence of Deinococcus cellulosilyticus NBRC 106333.</title>
        <authorList>
            <person name="Hosoyama A."/>
            <person name="Uohara A."/>
            <person name="Ohji S."/>
            <person name="Ichikawa N."/>
        </authorList>
    </citation>
    <scope>NUCLEOTIDE SEQUENCE [LARGE SCALE GENOMIC DNA]</scope>
    <source>
        <strain evidence="6 7">NBRC 106333</strain>
    </source>
</reference>
<name>A0A511N2E9_DEIC1</name>
<gene>
    <name evidence="6" type="ORF">DC3_22210</name>
</gene>
<evidence type="ECO:0000313" key="7">
    <source>
        <dbReference type="Proteomes" id="UP000321306"/>
    </source>
</evidence>
<sequence length="257" mass="29619">MGLFRPLYTDPDTGYRYYQPEQFEMAERIRMLRSLELSLEDIRQILASDSPELTKEILEKHRKHIMGQIQTHQRILQQLDQVSLEKQNYPVEQVFLQDRTLIAYSTISGLKDIERYRLEAIEKLSPMSSGPSGSLFAIQKNALDPERMQGLLEHQRVLNPRAFEVTFGMQVQEATGSVRLPLHHAILPGGPYLKTTHNGPYEPLHLAHQAVVKSAQQHGLTFGPICFEHFEVGPWHETDPAMWITHVFYQVEPQTLP</sequence>
<dbReference type="SUPFAM" id="SSF46955">
    <property type="entry name" value="Putative DNA-binding domain"/>
    <property type="match status" value="1"/>
</dbReference>
<comment type="caution">
    <text evidence="6">The sequence shown here is derived from an EMBL/GenBank/DDBJ whole genome shotgun (WGS) entry which is preliminary data.</text>
</comment>
<proteinExistence type="predicted"/>